<protein>
    <recommendedName>
        <fullName evidence="4">Outer membrane protein beta-barrel domain-containing protein</fullName>
    </recommendedName>
</protein>
<feature type="signal peptide" evidence="1">
    <location>
        <begin position="1"/>
        <end position="18"/>
    </location>
</feature>
<comment type="caution">
    <text evidence="2">The sequence shown here is derived from an EMBL/GenBank/DDBJ whole genome shotgun (WGS) entry which is preliminary data.</text>
</comment>
<evidence type="ECO:0000313" key="2">
    <source>
        <dbReference type="EMBL" id="PSB52372.1"/>
    </source>
</evidence>
<dbReference type="Proteomes" id="UP000238937">
    <property type="component" value="Unassembled WGS sequence"/>
</dbReference>
<evidence type="ECO:0000313" key="3">
    <source>
        <dbReference type="Proteomes" id="UP000238937"/>
    </source>
</evidence>
<keyword evidence="3" id="KW-1185">Reference proteome</keyword>
<dbReference type="RefSeq" id="WP_106309205.1">
    <property type="nucleotide sequence ID" value="NZ_PVWO01000328.1"/>
</dbReference>
<proteinExistence type="predicted"/>
<dbReference type="AlphaFoldDB" id="A0A2T1G557"/>
<evidence type="ECO:0008006" key="4">
    <source>
        <dbReference type="Google" id="ProtNLM"/>
    </source>
</evidence>
<dbReference type="OrthoDB" id="509458at2"/>
<sequence>MKKLLPLFAIAATCIVTALTQAPEAAVAGGLGNNYIGPAVTFGGGQTVFGIDSKLGIADNISLRPYVLFPSGGTQFGTSVTYDWDLRQSQIAFTPFIGVGVGFQTGNSNTTTNGFAQVGADFNVDESFSLLGSVAIPFNSNNANTSVTVGANIRF</sequence>
<name>A0A2T1G557_9CYAN</name>
<dbReference type="EMBL" id="PVWO01000328">
    <property type="protein sequence ID" value="PSB52372.1"/>
    <property type="molecule type" value="Genomic_DNA"/>
</dbReference>
<keyword evidence="1" id="KW-0732">Signal</keyword>
<gene>
    <name evidence="2" type="ORF">C7B77_20610</name>
</gene>
<dbReference type="InterPro" id="IPR011250">
    <property type="entry name" value="OMP/PagP_B-barrel"/>
</dbReference>
<evidence type="ECO:0000256" key="1">
    <source>
        <dbReference type="SAM" id="SignalP"/>
    </source>
</evidence>
<reference evidence="2 3" key="1">
    <citation type="submission" date="2018-03" db="EMBL/GenBank/DDBJ databases">
        <title>The ancient ancestry and fast evolution of plastids.</title>
        <authorList>
            <person name="Moore K.R."/>
            <person name="Magnabosco C."/>
            <person name="Momper L."/>
            <person name="Gold D.A."/>
            <person name="Bosak T."/>
            <person name="Fournier G.P."/>
        </authorList>
    </citation>
    <scope>NUCLEOTIDE SEQUENCE [LARGE SCALE GENOMIC DNA]</scope>
    <source>
        <strain evidence="2 3">CCALA 037</strain>
    </source>
</reference>
<feature type="chain" id="PRO_5015475222" description="Outer membrane protein beta-barrel domain-containing protein" evidence="1">
    <location>
        <begin position="19"/>
        <end position="155"/>
    </location>
</feature>
<organism evidence="2 3">
    <name type="scientific">Chamaesiphon polymorphus CCALA 037</name>
    <dbReference type="NCBI Taxonomy" id="2107692"/>
    <lineage>
        <taxon>Bacteria</taxon>
        <taxon>Bacillati</taxon>
        <taxon>Cyanobacteriota</taxon>
        <taxon>Cyanophyceae</taxon>
        <taxon>Gomontiellales</taxon>
        <taxon>Chamaesiphonaceae</taxon>
        <taxon>Chamaesiphon</taxon>
    </lineage>
</organism>
<accession>A0A2T1G557</accession>
<dbReference type="SUPFAM" id="SSF56925">
    <property type="entry name" value="OMPA-like"/>
    <property type="match status" value="1"/>
</dbReference>
<dbReference type="Gene3D" id="2.40.160.20">
    <property type="match status" value="1"/>
</dbReference>